<sequence length="131" mass="13663">MHQARALIRNRPWLVALILAAALALRVLVPGGYMPTVKSGTIIVTICTGSPDGRKTMEMTIPGLEHKAGSAAEGKCAYADLAQALTGSADPVLLAAAIAFILALALIRAPLPPILPAPHLRPPLRGPPARR</sequence>
<keyword evidence="1" id="KW-0472">Membrane</keyword>
<dbReference type="EMBL" id="LT840185">
    <property type="protein sequence ID" value="SMF68417.1"/>
    <property type="molecule type" value="Genomic_DNA"/>
</dbReference>
<dbReference type="STRING" id="941907.SAMN06295910_1624"/>
<proteinExistence type="predicted"/>
<reference evidence="3" key="1">
    <citation type="submission" date="2017-04" db="EMBL/GenBank/DDBJ databases">
        <authorList>
            <person name="Varghese N."/>
            <person name="Submissions S."/>
        </authorList>
    </citation>
    <scope>NUCLEOTIDE SEQUENCE [LARGE SCALE GENOMIC DNA]</scope>
    <source>
        <strain evidence="3">Dd16</strain>
    </source>
</reference>
<feature type="transmembrane region" description="Helical" evidence="1">
    <location>
        <begin position="92"/>
        <end position="111"/>
    </location>
</feature>
<name>A0A1X7GEB5_9SPHN</name>
<evidence type="ECO:0008006" key="4">
    <source>
        <dbReference type="Google" id="ProtNLM"/>
    </source>
</evidence>
<evidence type="ECO:0000256" key="1">
    <source>
        <dbReference type="SAM" id="Phobius"/>
    </source>
</evidence>
<keyword evidence="3" id="KW-1185">Reference proteome</keyword>
<accession>A0A1X7GEB5</accession>
<evidence type="ECO:0000313" key="3">
    <source>
        <dbReference type="Proteomes" id="UP000192934"/>
    </source>
</evidence>
<keyword evidence="1" id="KW-0812">Transmembrane</keyword>
<dbReference type="Proteomes" id="UP000192934">
    <property type="component" value="Chromosome I"/>
</dbReference>
<dbReference type="AlphaFoldDB" id="A0A1X7GEB5"/>
<evidence type="ECO:0000313" key="2">
    <source>
        <dbReference type="EMBL" id="SMF68417.1"/>
    </source>
</evidence>
<feature type="transmembrane region" description="Helical" evidence="1">
    <location>
        <begin position="12"/>
        <end position="29"/>
    </location>
</feature>
<gene>
    <name evidence="2" type="ORF">SAMN06295910_1624</name>
</gene>
<keyword evidence="1" id="KW-1133">Transmembrane helix</keyword>
<protein>
    <recommendedName>
        <fullName evidence="4">DUF2946 domain-containing protein</fullName>
    </recommendedName>
</protein>
<organism evidence="2 3">
    <name type="scientific">Allosphingosinicella indica</name>
    <dbReference type="NCBI Taxonomy" id="941907"/>
    <lineage>
        <taxon>Bacteria</taxon>
        <taxon>Pseudomonadati</taxon>
        <taxon>Pseudomonadota</taxon>
        <taxon>Alphaproteobacteria</taxon>
        <taxon>Sphingomonadales</taxon>
        <taxon>Sphingomonadaceae</taxon>
        <taxon>Allosphingosinicella</taxon>
    </lineage>
</organism>